<gene>
    <name evidence="1" type="ORF">TWF730_002485</name>
</gene>
<protein>
    <submittedName>
        <fullName evidence="1">Uncharacterized protein</fullName>
    </submittedName>
</protein>
<name>A0AAV9UAA9_9PEZI</name>
<dbReference type="Proteomes" id="UP001373714">
    <property type="component" value="Unassembled WGS sequence"/>
</dbReference>
<evidence type="ECO:0000313" key="1">
    <source>
        <dbReference type="EMBL" id="KAK6338423.1"/>
    </source>
</evidence>
<organism evidence="1 2">
    <name type="scientific">Orbilia blumenaviensis</name>
    <dbReference type="NCBI Taxonomy" id="1796055"/>
    <lineage>
        <taxon>Eukaryota</taxon>
        <taxon>Fungi</taxon>
        <taxon>Dikarya</taxon>
        <taxon>Ascomycota</taxon>
        <taxon>Pezizomycotina</taxon>
        <taxon>Orbiliomycetes</taxon>
        <taxon>Orbiliales</taxon>
        <taxon>Orbiliaceae</taxon>
        <taxon>Orbilia</taxon>
    </lineage>
</organism>
<dbReference type="EMBL" id="JAVHNS010000012">
    <property type="protein sequence ID" value="KAK6338423.1"/>
    <property type="molecule type" value="Genomic_DNA"/>
</dbReference>
<accession>A0AAV9UAA9</accession>
<dbReference type="AlphaFoldDB" id="A0AAV9UAA9"/>
<comment type="caution">
    <text evidence="1">The sequence shown here is derived from an EMBL/GenBank/DDBJ whole genome shotgun (WGS) entry which is preliminary data.</text>
</comment>
<proteinExistence type="predicted"/>
<keyword evidence="2" id="KW-1185">Reference proteome</keyword>
<reference evidence="1 2" key="1">
    <citation type="submission" date="2019-10" db="EMBL/GenBank/DDBJ databases">
        <authorList>
            <person name="Palmer J.M."/>
        </authorList>
    </citation>
    <scope>NUCLEOTIDE SEQUENCE [LARGE SCALE GENOMIC DNA]</scope>
    <source>
        <strain evidence="1 2">TWF730</strain>
    </source>
</reference>
<sequence length="85" mass="9447">MTGFIRVANNSSGVIHVFVSKYNGGDDGWFKLDPGESDNWSRKEGAGGGWEVVGFRNTDDTNRSGRYVRVNTSIIFRGFDDIEVI</sequence>
<evidence type="ECO:0000313" key="2">
    <source>
        <dbReference type="Proteomes" id="UP001373714"/>
    </source>
</evidence>